<dbReference type="FunFam" id="3.30.930.10:FF:000005">
    <property type="entry name" value="Histidine--tRNA ligase"/>
    <property type="match status" value="1"/>
</dbReference>
<dbReference type="PROSITE" id="PS50862">
    <property type="entry name" value="AA_TRNA_LIGASE_II"/>
    <property type="match status" value="1"/>
</dbReference>
<dbReference type="InterPro" id="IPR015807">
    <property type="entry name" value="His-tRNA-ligase"/>
</dbReference>
<dbReference type="CDD" id="cd00773">
    <property type="entry name" value="HisRS-like_core"/>
    <property type="match status" value="1"/>
</dbReference>
<dbReference type="InterPro" id="IPR041715">
    <property type="entry name" value="HisRS-like_core"/>
</dbReference>
<evidence type="ECO:0000256" key="12">
    <source>
        <dbReference type="ARBA" id="ARBA00047639"/>
    </source>
</evidence>
<accession>A0A3B0VDJ4</accession>
<dbReference type="PANTHER" id="PTHR43707:SF1">
    <property type="entry name" value="HISTIDINE--TRNA LIGASE, MITOCHONDRIAL-RELATED"/>
    <property type="match status" value="1"/>
</dbReference>
<dbReference type="EMBL" id="UOEW01000142">
    <property type="protein sequence ID" value="VAW36337.1"/>
    <property type="molecule type" value="Genomic_DNA"/>
</dbReference>
<dbReference type="PANTHER" id="PTHR43707">
    <property type="entry name" value="HISTIDYL-TRNA SYNTHETASE"/>
    <property type="match status" value="1"/>
</dbReference>
<evidence type="ECO:0000256" key="10">
    <source>
        <dbReference type="ARBA" id="ARBA00023146"/>
    </source>
</evidence>
<evidence type="ECO:0000256" key="2">
    <source>
        <dbReference type="ARBA" id="ARBA00008226"/>
    </source>
</evidence>
<evidence type="ECO:0000256" key="5">
    <source>
        <dbReference type="ARBA" id="ARBA00022490"/>
    </source>
</evidence>
<comment type="catalytic activity">
    <reaction evidence="12">
        <text>tRNA(His) + L-histidine + ATP = L-histidyl-tRNA(His) + AMP + diphosphate + H(+)</text>
        <dbReference type="Rhea" id="RHEA:17313"/>
        <dbReference type="Rhea" id="RHEA-COMP:9665"/>
        <dbReference type="Rhea" id="RHEA-COMP:9689"/>
        <dbReference type="ChEBI" id="CHEBI:15378"/>
        <dbReference type="ChEBI" id="CHEBI:30616"/>
        <dbReference type="ChEBI" id="CHEBI:33019"/>
        <dbReference type="ChEBI" id="CHEBI:57595"/>
        <dbReference type="ChEBI" id="CHEBI:78442"/>
        <dbReference type="ChEBI" id="CHEBI:78527"/>
        <dbReference type="ChEBI" id="CHEBI:456215"/>
        <dbReference type="EC" id="6.1.1.21"/>
    </reaction>
</comment>
<dbReference type="PIRSF" id="PIRSF001549">
    <property type="entry name" value="His-tRNA_synth"/>
    <property type="match status" value="1"/>
</dbReference>
<feature type="domain" description="Aminoacyl-transfer RNA synthetases class-II family profile" evidence="13">
    <location>
        <begin position="1"/>
        <end position="364"/>
    </location>
</feature>
<dbReference type="Pfam" id="PF13393">
    <property type="entry name" value="tRNA-synt_His"/>
    <property type="match status" value="1"/>
</dbReference>
<evidence type="ECO:0000256" key="3">
    <source>
        <dbReference type="ARBA" id="ARBA00011738"/>
    </source>
</evidence>
<dbReference type="GO" id="GO:0004821">
    <property type="term" value="F:histidine-tRNA ligase activity"/>
    <property type="evidence" value="ECO:0007669"/>
    <property type="project" value="UniProtKB-EC"/>
</dbReference>
<organism evidence="14">
    <name type="scientific">hydrothermal vent metagenome</name>
    <dbReference type="NCBI Taxonomy" id="652676"/>
    <lineage>
        <taxon>unclassified sequences</taxon>
        <taxon>metagenomes</taxon>
        <taxon>ecological metagenomes</taxon>
    </lineage>
</organism>
<protein>
    <recommendedName>
        <fullName evidence="4">histidine--tRNA ligase</fullName>
        <ecNumber evidence="4">6.1.1.21</ecNumber>
    </recommendedName>
    <alternativeName>
        <fullName evidence="11">Histidyl-tRNA synthetase</fullName>
    </alternativeName>
</protein>
<dbReference type="SUPFAM" id="SSF52954">
    <property type="entry name" value="Class II aaRS ABD-related"/>
    <property type="match status" value="1"/>
</dbReference>
<comment type="subcellular location">
    <subcellularLocation>
        <location evidence="1">Cytoplasm</location>
    </subcellularLocation>
</comment>
<feature type="non-terminal residue" evidence="14">
    <location>
        <position position="429"/>
    </location>
</feature>
<reference evidence="14" key="1">
    <citation type="submission" date="2018-06" db="EMBL/GenBank/DDBJ databases">
        <authorList>
            <person name="Zhirakovskaya E."/>
        </authorList>
    </citation>
    <scope>NUCLEOTIDE SEQUENCE</scope>
</reference>
<dbReference type="AlphaFoldDB" id="A0A3B0VDJ4"/>
<dbReference type="InterPro" id="IPR004516">
    <property type="entry name" value="HisRS/HisZ"/>
</dbReference>
<comment type="similarity">
    <text evidence="2">Belongs to the class-II aminoacyl-tRNA synthetase family.</text>
</comment>
<keyword evidence="10 14" id="KW-0030">Aminoacyl-tRNA synthetase</keyword>
<keyword evidence="7" id="KW-0547">Nucleotide-binding</keyword>
<name>A0A3B0VDJ4_9ZZZZ</name>
<keyword evidence="8" id="KW-0067">ATP-binding</keyword>
<keyword evidence="6 14" id="KW-0436">Ligase</keyword>
<evidence type="ECO:0000256" key="9">
    <source>
        <dbReference type="ARBA" id="ARBA00022917"/>
    </source>
</evidence>
<evidence type="ECO:0000256" key="11">
    <source>
        <dbReference type="ARBA" id="ARBA00030619"/>
    </source>
</evidence>
<evidence type="ECO:0000313" key="14">
    <source>
        <dbReference type="EMBL" id="VAW36337.1"/>
    </source>
</evidence>
<evidence type="ECO:0000256" key="1">
    <source>
        <dbReference type="ARBA" id="ARBA00004496"/>
    </source>
</evidence>
<dbReference type="SUPFAM" id="SSF55681">
    <property type="entry name" value="Class II aaRS and biotin synthetases"/>
    <property type="match status" value="1"/>
</dbReference>
<sequence length="429" mass="49185">MDLKLNHKASKQPVTRLRGMYDTLPAETWIWQRIETIVQQVFQSYYFQEIRLPIVEKTTLFHTAIGEATDVVAKEMFSFDSRSGVSVSLRPEGTAGCVRAVIQNELCNRGAVQKLWYQGPMFRYERPQKGRNRQFTQIGAEIFNLDNPQADAELILMSARLWKKIGLPNIRLEINSLGTSESRLQYRAILIEYFNQHIEKLDDDAKKRLHSNPLRILDSKNPQMQDIVRDAPILSDYLDAESIQHFNQLQQILDECDIEYVVNPKLVRGLDYYSKTVFEWITDDLGSQGTICAGGRYDSLVESQGGKPTPAVGFAMGVDRIVELIKDLQLWKQNNIVDAYLIVDKSINIKYINKLSEKIRTQLPKLNLLVNQNPASFKAQFKKADKLSAQFAIIIGENELSTGLITLKSLKNKDFGQKELKFDEFIEQM</sequence>
<dbReference type="HAMAP" id="MF_00127">
    <property type="entry name" value="His_tRNA_synth"/>
    <property type="match status" value="1"/>
</dbReference>
<dbReference type="InterPro" id="IPR006195">
    <property type="entry name" value="aa-tRNA-synth_II"/>
</dbReference>
<evidence type="ECO:0000259" key="13">
    <source>
        <dbReference type="PROSITE" id="PS50862"/>
    </source>
</evidence>
<comment type="subunit">
    <text evidence="3">Homodimer.</text>
</comment>
<dbReference type="GO" id="GO:0005737">
    <property type="term" value="C:cytoplasm"/>
    <property type="evidence" value="ECO:0007669"/>
    <property type="project" value="UniProtKB-SubCell"/>
</dbReference>
<keyword evidence="5" id="KW-0963">Cytoplasm</keyword>
<dbReference type="EC" id="6.1.1.21" evidence="4"/>
<keyword evidence="9" id="KW-0648">Protein biosynthesis</keyword>
<evidence type="ECO:0000256" key="6">
    <source>
        <dbReference type="ARBA" id="ARBA00022598"/>
    </source>
</evidence>
<dbReference type="InterPro" id="IPR036621">
    <property type="entry name" value="Anticodon-bd_dom_sf"/>
</dbReference>
<dbReference type="GO" id="GO:0006427">
    <property type="term" value="P:histidyl-tRNA aminoacylation"/>
    <property type="evidence" value="ECO:0007669"/>
    <property type="project" value="InterPro"/>
</dbReference>
<dbReference type="Pfam" id="PF03129">
    <property type="entry name" value="HGTP_anticodon"/>
    <property type="match status" value="1"/>
</dbReference>
<dbReference type="Gene3D" id="3.30.930.10">
    <property type="entry name" value="Bira Bifunctional Protein, Domain 2"/>
    <property type="match status" value="1"/>
</dbReference>
<dbReference type="GO" id="GO:0005524">
    <property type="term" value="F:ATP binding"/>
    <property type="evidence" value="ECO:0007669"/>
    <property type="project" value="UniProtKB-KW"/>
</dbReference>
<dbReference type="NCBIfam" id="TIGR00442">
    <property type="entry name" value="hisS"/>
    <property type="match status" value="1"/>
</dbReference>
<evidence type="ECO:0000256" key="8">
    <source>
        <dbReference type="ARBA" id="ARBA00022840"/>
    </source>
</evidence>
<dbReference type="Gene3D" id="3.40.50.800">
    <property type="entry name" value="Anticodon-binding domain"/>
    <property type="match status" value="1"/>
</dbReference>
<dbReference type="InterPro" id="IPR045864">
    <property type="entry name" value="aa-tRNA-synth_II/BPL/LPL"/>
</dbReference>
<evidence type="ECO:0000256" key="4">
    <source>
        <dbReference type="ARBA" id="ARBA00012815"/>
    </source>
</evidence>
<evidence type="ECO:0000256" key="7">
    <source>
        <dbReference type="ARBA" id="ARBA00022741"/>
    </source>
</evidence>
<dbReference type="InterPro" id="IPR004154">
    <property type="entry name" value="Anticodon-bd"/>
</dbReference>
<gene>
    <name evidence="14" type="ORF">MNBD_GAMMA01-1719</name>
</gene>
<proteinExistence type="inferred from homology"/>